<dbReference type="PROSITE" id="PS00073">
    <property type="entry name" value="ACYL_COA_DH_2"/>
    <property type="match status" value="1"/>
</dbReference>
<reference evidence="10 11" key="1">
    <citation type="journal article" date="2009" name="PLoS Genet.">
        <title>Genomic analysis of the basal lineage fungus Rhizopus oryzae reveals a whole-genome duplication.</title>
        <authorList>
            <person name="Ma L.-J."/>
            <person name="Ibrahim A.S."/>
            <person name="Skory C."/>
            <person name="Grabherr M.G."/>
            <person name="Burger G."/>
            <person name="Butler M."/>
            <person name="Elias M."/>
            <person name="Idnurm A."/>
            <person name="Lang B.F."/>
            <person name="Sone T."/>
            <person name="Abe A."/>
            <person name="Calvo S.E."/>
            <person name="Corrochano L.M."/>
            <person name="Engels R."/>
            <person name="Fu J."/>
            <person name="Hansberg W."/>
            <person name="Kim J.-M."/>
            <person name="Kodira C.D."/>
            <person name="Koehrsen M.J."/>
            <person name="Liu B."/>
            <person name="Miranda-Saavedra D."/>
            <person name="O'Leary S."/>
            <person name="Ortiz-Castellanos L."/>
            <person name="Poulter R."/>
            <person name="Rodriguez-Romero J."/>
            <person name="Ruiz-Herrera J."/>
            <person name="Shen Y.-Q."/>
            <person name="Zeng Q."/>
            <person name="Galagan J."/>
            <person name="Birren B.W."/>
            <person name="Cuomo C.A."/>
            <person name="Wickes B.L."/>
        </authorList>
    </citation>
    <scope>NUCLEOTIDE SEQUENCE [LARGE SCALE GENOMIC DNA]</scope>
    <source>
        <strain evidence="11">RA 99-880 / ATCC MYA-4621 / FGSC 9543 / NRRL 43880</strain>
    </source>
</reference>
<evidence type="ECO:0000259" key="9">
    <source>
        <dbReference type="Pfam" id="PF22217"/>
    </source>
</evidence>
<feature type="domain" description="Acyl-CoA oxidase/dehydrogenase middle" evidence="7">
    <location>
        <begin position="150"/>
        <end position="254"/>
    </location>
</feature>
<evidence type="ECO:0000256" key="2">
    <source>
        <dbReference type="ARBA" id="ARBA00009347"/>
    </source>
</evidence>
<keyword evidence="4 5" id="KW-0274">FAD</keyword>
<dbReference type="Pfam" id="PF22217">
    <property type="entry name" value="ACDH-11_C"/>
    <property type="match status" value="1"/>
</dbReference>
<dbReference type="RefSeq" id="XP_067517648.1">
    <property type="nucleotide sequence ID" value="XM_067661547.1"/>
</dbReference>
<evidence type="ECO:0000259" key="7">
    <source>
        <dbReference type="Pfam" id="PF02770"/>
    </source>
</evidence>
<dbReference type="InterPro" id="IPR053998">
    <property type="entry name" value="ACDH-11_C"/>
</dbReference>
<dbReference type="InterPro" id="IPR006091">
    <property type="entry name" value="Acyl-CoA_Oxase/DH_mid-dom"/>
</dbReference>
<dbReference type="VEuPathDB" id="FungiDB:RO3G_06957"/>
<feature type="domain" description="Adaptive response protein AidB N-terminal" evidence="8">
    <location>
        <begin position="13"/>
        <end position="109"/>
    </location>
</feature>
<dbReference type="eggNOG" id="KOG0137">
    <property type="taxonomic scope" value="Eukaryota"/>
</dbReference>
<feature type="domain" description="Acyl-CoA dehydrogenase 11-like C-terminal" evidence="9">
    <location>
        <begin position="431"/>
        <end position="549"/>
    </location>
</feature>
<name>I1C1C2_RHIO9</name>
<keyword evidence="11" id="KW-1185">Reference proteome</keyword>
<organism evidence="10 11">
    <name type="scientific">Rhizopus delemar (strain RA 99-880 / ATCC MYA-4621 / FGSC 9543 / NRRL 43880)</name>
    <name type="common">Mucormycosis agent</name>
    <name type="synonym">Rhizopus arrhizus var. delemar</name>
    <dbReference type="NCBI Taxonomy" id="246409"/>
    <lineage>
        <taxon>Eukaryota</taxon>
        <taxon>Fungi</taxon>
        <taxon>Fungi incertae sedis</taxon>
        <taxon>Mucoromycota</taxon>
        <taxon>Mucoromycotina</taxon>
        <taxon>Mucoromycetes</taxon>
        <taxon>Mucorales</taxon>
        <taxon>Mucorineae</taxon>
        <taxon>Rhizopodaceae</taxon>
        <taxon>Rhizopus</taxon>
    </lineage>
</organism>
<dbReference type="GeneID" id="93613928"/>
<evidence type="ECO:0000313" key="10">
    <source>
        <dbReference type="EMBL" id="EIE82252.1"/>
    </source>
</evidence>
<comment type="similarity">
    <text evidence="2 5">Belongs to the acyl-CoA dehydrogenase family.</text>
</comment>
<dbReference type="Gene3D" id="2.40.110.20">
    <property type="match status" value="1"/>
</dbReference>
<dbReference type="GO" id="GO:0003995">
    <property type="term" value="F:acyl-CoA dehydrogenase activity"/>
    <property type="evidence" value="ECO:0007669"/>
    <property type="project" value="InterPro"/>
</dbReference>
<dbReference type="AlphaFoldDB" id="I1C1C2"/>
<accession>I1C1C2</accession>
<dbReference type="SUPFAM" id="SSF47203">
    <property type="entry name" value="Acyl-CoA dehydrogenase C-terminal domain-like"/>
    <property type="match status" value="1"/>
</dbReference>
<dbReference type="InterPro" id="IPR041504">
    <property type="entry name" value="AidB_N"/>
</dbReference>
<keyword evidence="5" id="KW-0560">Oxidoreductase</keyword>
<gene>
    <name evidence="10" type="ORF">RO3G_06957</name>
</gene>
<evidence type="ECO:0000259" key="8">
    <source>
        <dbReference type="Pfam" id="PF18158"/>
    </source>
</evidence>
<protein>
    <recommendedName>
        <fullName evidence="12">Acyl-CoA dehydrogenase/oxidase C-terminal domain-containing protein</fullName>
    </recommendedName>
</protein>
<dbReference type="OMA" id="IEMVAMT"/>
<dbReference type="Pfam" id="PF02770">
    <property type="entry name" value="Acyl-CoA_dh_M"/>
    <property type="match status" value="1"/>
</dbReference>
<dbReference type="InterPro" id="IPR036250">
    <property type="entry name" value="AcylCo_DH-like_C"/>
</dbReference>
<evidence type="ECO:0008006" key="12">
    <source>
        <dbReference type="Google" id="ProtNLM"/>
    </source>
</evidence>
<dbReference type="InterPro" id="IPR006089">
    <property type="entry name" value="Acyl-CoA_DH_CS"/>
</dbReference>
<dbReference type="Gene3D" id="1.20.140.10">
    <property type="entry name" value="Butyryl-CoA Dehydrogenase, subunit A, domain 3"/>
    <property type="match status" value="1"/>
</dbReference>
<evidence type="ECO:0000259" key="6">
    <source>
        <dbReference type="Pfam" id="PF00441"/>
    </source>
</evidence>
<dbReference type="PANTHER" id="PTHR42707">
    <property type="entry name" value="ACYL-COA DEHYDROGENASE"/>
    <property type="match status" value="1"/>
</dbReference>
<dbReference type="InterPro" id="IPR009100">
    <property type="entry name" value="AcylCoA_DH/oxidase_NM_dom_sf"/>
</dbReference>
<dbReference type="InterPro" id="IPR052904">
    <property type="entry name" value="Acyl-CoA_dehydrogenase-like"/>
</dbReference>
<keyword evidence="3 5" id="KW-0285">Flavoprotein</keyword>
<evidence type="ECO:0000256" key="4">
    <source>
        <dbReference type="ARBA" id="ARBA00022827"/>
    </source>
</evidence>
<comment type="cofactor">
    <cofactor evidence="1 5">
        <name>FAD</name>
        <dbReference type="ChEBI" id="CHEBI:57692"/>
    </cofactor>
</comment>
<dbReference type="OrthoDB" id="10251155at2759"/>
<evidence type="ECO:0000313" key="11">
    <source>
        <dbReference type="Proteomes" id="UP000009138"/>
    </source>
</evidence>
<feature type="domain" description="Acyl-CoA dehydrogenase/oxidase C-terminal" evidence="6">
    <location>
        <begin position="266"/>
        <end position="422"/>
    </location>
</feature>
<dbReference type="PANTHER" id="PTHR42707:SF2">
    <property type="entry name" value="ACD11 DEHYDROGENASE"/>
    <property type="match status" value="1"/>
</dbReference>
<evidence type="ECO:0000256" key="3">
    <source>
        <dbReference type="ARBA" id="ARBA00022630"/>
    </source>
</evidence>
<dbReference type="EMBL" id="CH476736">
    <property type="protein sequence ID" value="EIE82252.1"/>
    <property type="molecule type" value="Genomic_DNA"/>
</dbReference>
<dbReference type="Pfam" id="PF18158">
    <property type="entry name" value="AidB_N"/>
    <property type="match status" value="1"/>
</dbReference>
<evidence type="ECO:0000256" key="1">
    <source>
        <dbReference type="ARBA" id="ARBA00001974"/>
    </source>
</evidence>
<proteinExistence type="inferred from homology"/>
<dbReference type="InParanoid" id="I1C1C2"/>
<sequence>MPKSILDSIEPDLSRFGERVIGDILAMGDDVEDPNNYPRLKQYDAWCRRVDEITTAKGWKELNDVAAEEGLIAIAYERKYNEYSRIYQFAKQYLYSPSAAMYSCPLSMTGMIYKNGAARVIELLGTQEMKETIYSRLISRDPKLFWTSGQWMTERPGGSDVSRSETVAELVDPSTNTWSVSGFKWFSSATTADIAMLLARTVDPKQGTVQPGSKGLSLFVAKMRNPDGSLNGVHVHRLKNKFGTKGLPTAELELVGMKATMMGNPGRGVPNIASILNISRIYASLGVVSYLRRSLAIAKDFSLKRQVFNQTLDKVPLHVTTLAGLELTFRACIQIVFCCIELLGRAECQKATKEDLLLLRLLTPISKCYVCKIGVQAISEAMEALGGQGYMDDTGLGRLLRDGQVNMIWEGTTNVMAVDVLRVMRETKNGCLTSFKKVIEKKVKESTQVSDQLTKPGQAIHTALANIDVFLQSASDQLEANARQLTFALGRVLAGALLVEQAAFGLSHQIEGADQDLFAAQQWCIQPDFVQQMTPVIAHVVNQEAKMVYGPNAKI</sequence>
<dbReference type="InterPro" id="IPR009075">
    <property type="entry name" value="AcylCo_DH/oxidase_C"/>
</dbReference>
<dbReference type="Proteomes" id="UP000009138">
    <property type="component" value="Unassembled WGS sequence"/>
</dbReference>
<evidence type="ECO:0000256" key="5">
    <source>
        <dbReference type="RuleBase" id="RU362125"/>
    </source>
</evidence>
<dbReference type="SUPFAM" id="SSF56645">
    <property type="entry name" value="Acyl-CoA dehydrogenase NM domain-like"/>
    <property type="match status" value="1"/>
</dbReference>
<dbReference type="Gene3D" id="6.10.250.600">
    <property type="match status" value="1"/>
</dbReference>
<dbReference type="STRING" id="246409.I1C1C2"/>
<dbReference type="Pfam" id="PF00441">
    <property type="entry name" value="Acyl-CoA_dh_1"/>
    <property type="match status" value="1"/>
</dbReference>